<dbReference type="SUPFAM" id="SSF55394">
    <property type="entry name" value="Bactericidal permeability-increasing protein, BPI"/>
    <property type="match status" value="1"/>
</dbReference>
<accession>A0A0B1SLF9</accession>
<dbReference type="GO" id="GO:0008289">
    <property type="term" value="F:lipid binding"/>
    <property type="evidence" value="ECO:0007669"/>
    <property type="project" value="InterPro"/>
</dbReference>
<dbReference type="Gene3D" id="3.15.10.10">
    <property type="entry name" value="Bactericidal permeability-increasing protein, domain 1"/>
    <property type="match status" value="1"/>
</dbReference>
<keyword evidence="3" id="KW-1185">Reference proteome</keyword>
<dbReference type="OrthoDB" id="5832776at2759"/>
<dbReference type="Proteomes" id="UP000053660">
    <property type="component" value="Unassembled WGS sequence"/>
</dbReference>
<dbReference type="InterPro" id="IPR032942">
    <property type="entry name" value="BPI/LBP/Plunc"/>
</dbReference>
<gene>
    <name evidence="2" type="ORF">OESDEN_15911</name>
</gene>
<organism evidence="2 3">
    <name type="scientific">Oesophagostomum dentatum</name>
    <name type="common">Nodular worm</name>
    <dbReference type="NCBI Taxonomy" id="61180"/>
    <lineage>
        <taxon>Eukaryota</taxon>
        <taxon>Metazoa</taxon>
        <taxon>Ecdysozoa</taxon>
        <taxon>Nematoda</taxon>
        <taxon>Chromadorea</taxon>
        <taxon>Rhabditida</taxon>
        <taxon>Rhabditina</taxon>
        <taxon>Rhabditomorpha</taxon>
        <taxon>Strongyloidea</taxon>
        <taxon>Strongylidae</taxon>
        <taxon>Oesophagostomum</taxon>
    </lineage>
</organism>
<keyword evidence="1" id="KW-0732">Signal</keyword>
<dbReference type="EMBL" id="KN568793">
    <property type="protein sequence ID" value="KHJ84377.1"/>
    <property type="molecule type" value="Genomic_DNA"/>
</dbReference>
<name>A0A0B1SLF9_OESDE</name>
<proteinExistence type="predicted"/>
<feature type="chain" id="PRO_5002081636" description="Lipid-binding serum glycoprotein N-terminal domain-containing protein" evidence="1">
    <location>
        <begin position="20"/>
        <end position="294"/>
    </location>
</feature>
<evidence type="ECO:0008006" key="4">
    <source>
        <dbReference type="Google" id="ProtNLM"/>
    </source>
</evidence>
<dbReference type="PANTHER" id="PTHR10504">
    <property type="entry name" value="BACTERICIDAL PERMEABILITY-INCREASING BPI PROTEIN-RELATED"/>
    <property type="match status" value="1"/>
</dbReference>
<dbReference type="AlphaFoldDB" id="A0A0B1SLF9"/>
<sequence length="294" mass="33420">MSNILLLVCSAFLLGSVRCAENKINASQPLTLTISPKIWNLLETKAGLINGAVTSITFPEFSGKKSLVKYRVWDGKVDHFSVPKSGVSFQDMNNGVHLSMKNVQFGARTNGRVEIGKKVFGKWVRIARMSGEIKAKTEGANLDIKLTWNDFKFVPTVTMNSDVRVDFTKNLRKLNFLRSRVQKMVNSKVNSEVPKKIIDLVNNKVNPRLQQLKQKLISMGFTDYDIEWTVQNNILRVAIKPKRQRGCFSRGTHRQYGMRKCQCCSDDRCSSSKSSKGSAPKWHRFCLRRPEVQM</sequence>
<dbReference type="PANTHER" id="PTHR10504:SF131">
    <property type="entry name" value="BPI2 DOMAIN-CONTAINING PROTEIN"/>
    <property type="match status" value="1"/>
</dbReference>
<feature type="signal peptide" evidence="1">
    <location>
        <begin position="1"/>
        <end position="19"/>
    </location>
</feature>
<protein>
    <recommendedName>
        <fullName evidence="4">Lipid-binding serum glycoprotein N-terminal domain-containing protein</fullName>
    </recommendedName>
</protein>
<reference evidence="2 3" key="1">
    <citation type="submission" date="2014-03" db="EMBL/GenBank/DDBJ databases">
        <title>Draft genome of the hookworm Oesophagostomum dentatum.</title>
        <authorList>
            <person name="Mitreva M."/>
        </authorList>
    </citation>
    <scope>NUCLEOTIDE SEQUENCE [LARGE SCALE GENOMIC DNA]</scope>
    <source>
        <strain evidence="2 3">OD-Hann</strain>
    </source>
</reference>
<evidence type="ECO:0000313" key="3">
    <source>
        <dbReference type="Proteomes" id="UP000053660"/>
    </source>
</evidence>
<evidence type="ECO:0000313" key="2">
    <source>
        <dbReference type="EMBL" id="KHJ84377.1"/>
    </source>
</evidence>
<dbReference type="InterPro" id="IPR017943">
    <property type="entry name" value="Bactericidal_perm-incr_a/b_dom"/>
</dbReference>
<evidence type="ECO:0000256" key="1">
    <source>
        <dbReference type="SAM" id="SignalP"/>
    </source>
</evidence>